<evidence type="ECO:0007829" key="4">
    <source>
        <dbReference type="PDB" id="2CWS"/>
    </source>
</evidence>
<evidence type="ECO:0000259" key="2">
    <source>
        <dbReference type="Pfam" id="PF08787"/>
    </source>
</evidence>
<evidence type="ECO:0007829" key="6">
    <source>
        <dbReference type="PDB" id="2ZA9"/>
    </source>
</evidence>
<dbReference type="PDBsum" id="2Z42"/>
<protein>
    <submittedName>
        <fullName evidence="3">Alginate lyase</fullName>
    </submittedName>
</protein>
<dbReference type="PDBsum" id="2ZA9"/>
<evidence type="ECO:0007829" key="7">
    <source>
        <dbReference type="PDB" id="2ZAA"/>
    </source>
</evidence>
<gene>
    <name evidence="3" type="primary">aly</name>
</gene>
<sequence>MEKQCGWYAVVLCVALAACGGGGGDSGGTSLPASSSSSSKSSAGSSSSKTSASSSVSSSSSTTSSAAASSSSQSSSSSLDPAAAPGKNFDLSHWKLQLPDANTTEISSANLGLGYTSQYFYTDTDGAMTFWAPTTGGTTANSSYPRSELREMLDPSNSKVNWGWQGTHTMKLSGKTVQLPSSGKIIVAQIHGIMDDGTNAPPLVKAVFQDGQLDMQVKQNSDGTGSDVHNYFTGIKLGDLYNMEIRVTDGVAYVTMNGDTRSVDFVGKDAGWKNLKYYFKAGNYVQDNTSTGGSAIAKLYSLSVSHSN</sequence>
<feature type="domain" description="Alginate lyase 2" evidence="2">
    <location>
        <begin position="89"/>
        <end position="306"/>
    </location>
</feature>
<dbReference type="InterPro" id="IPR013320">
    <property type="entry name" value="ConA-like_dom_sf"/>
</dbReference>
<evidence type="ECO:0000256" key="1">
    <source>
        <dbReference type="SAM" id="MobiDB-lite"/>
    </source>
</evidence>
<organism evidence="3">
    <name type="scientific">Sphingomonas sp. A1</name>
    <dbReference type="NCBI Taxonomy" id="90322"/>
    <lineage>
        <taxon>Bacteria</taxon>
        <taxon>Pseudomonadati</taxon>
        <taxon>Pseudomonadota</taxon>
        <taxon>Alphaproteobacteria</taxon>
        <taxon>Sphingomonadales</taxon>
        <taxon>Sphingomonadaceae</taxon>
        <taxon>Sphingomonas</taxon>
    </lineage>
</organism>
<evidence type="ECO:0007829" key="5">
    <source>
        <dbReference type="PDB" id="2Z42"/>
    </source>
</evidence>
<dbReference type="InterPro" id="IPR014895">
    <property type="entry name" value="Alginate_lyase_2"/>
</dbReference>
<dbReference type="PDBsum" id="2ZAB"/>
<dbReference type="BioCyc" id="MetaCyc:MONOMER-17106"/>
<reference evidence="4" key="2">
    <citation type="journal article" date="2005" name="J. Mol. Biol.">
        <title>A structural basis for depolymerization of alginate by polysaccharide lyase family-7.</title>
        <authorList>
            <person name="Yamasaki M."/>
            <person name="Ogura K."/>
            <person name="Hashimoto W."/>
            <person name="Mikami B."/>
            <person name="Murata K."/>
        </authorList>
    </citation>
    <scope>X-RAY CRYSTALLOGRAPHY (1.00 ANGSTROMS) OF 81-308</scope>
</reference>
<dbReference type="GO" id="GO:0016829">
    <property type="term" value="F:lyase activity"/>
    <property type="evidence" value="ECO:0007669"/>
    <property type="project" value="UniProtKB-KW"/>
</dbReference>
<dbReference type="PDBsum" id="2CWS"/>
<dbReference type="Pfam" id="PF08787">
    <property type="entry name" value="Alginate_lyase2"/>
    <property type="match status" value="1"/>
</dbReference>
<dbReference type="PDB" id="2ZAC">
    <property type="method" value="X-ray"/>
    <property type="resolution" value="1.50 A"/>
    <property type="chains" value="A=81-308"/>
</dbReference>
<reference evidence="5" key="3">
    <citation type="submission" date="2007-06" db="PDB data bank">
        <title>Substrate Recognition by Family 7 Alginagte Lyase from Sphingomonas sp. A1.</title>
        <authorList>
            <person name="Ogura K."/>
            <person name="Yamasaki M."/>
            <person name="Hashimoto W."/>
            <person name="Mikami B."/>
            <person name="Murata K."/>
        </authorList>
    </citation>
    <scope>X-RAY CRYSTALLOGRAPHY (1.60 ANGSTROMS) OF 81-308</scope>
</reference>
<dbReference type="PROSITE" id="PS51257">
    <property type="entry name" value="PROKAR_LIPOPROTEIN"/>
    <property type="match status" value="1"/>
</dbReference>
<dbReference type="EMBL" id="AB120939">
    <property type="protein sequence ID" value="BAD16656.1"/>
    <property type="molecule type" value="Genomic_DNA"/>
</dbReference>
<feature type="region of interest" description="Disordered" evidence="1">
    <location>
        <begin position="24"/>
        <end position="83"/>
    </location>
</feature>
<keyword evidence="3" id="KW-0456">Lyase</keyword>
<dbReference type="Gene3D" id="2.60.120.200">
    <property type="match status" value="1"/>
</dbReference>
<dbReference type="EvolutionaryTrace" id="Q75WP3"/>
<dbReference type="SMR" id="Q75WP3"/>
<dbReference type="PDBsum" id="2ZAC"/>
<keyword evidence="4 5" id="KW-0002">3D-structure</keyword>
<dbReference type="CAZy" id="PL7">
    <property type="family name" value="Polysaccharide Lyase Family 7"/>
</dbReference>
<reference evidence="3" key="1">
    <citation type="journal article" date="2004" name="J. Bacteriol.">
        <title>Origin and diversity of alginate lyases of families PL-5 and -7 in Sphingomonas sp. strain A1.</title>
        <authorList>
            <person name="Miyake O."/>
            <person name="Ochiai A."/>
            <person name="Hashimoto W."/>
            <person name="Murata K."/>
        </authorList>
    </citation>
    <scope>NUCLEOTIDE SEQUENCE</scope>
    <source>
        <strain evidence="3">A1</strain>
    </source>
</reference>
<name>Q75WP3_9SPHN</name>
<feature type="compositionally biased region" description="Low complexity" evidence="1">
    <location>
        <begin position="28"/>
        <end position="78"/>
    </location>
</feature>
<dbReference type="PDB" id="2Z42">
    <property type="method" value="X-ray"/>
    <property type="resolution" value="1.60 A"/>
    <property type="chains" value="A=81-308"/>
</dbReference>
<dbReference type="SUPFAM" id="SSF49899">
    <property type="entry name" value="Concanavalin A-like lectins/glucanases"/>
    <property type="match status" value="1"/>
</dbReference>
<reference evidence="6 7" key="4">
    <citation type="submission" date="2007-10" db="PDB data bank">
        <title>Substrate Recognition in Tunnel of Family 7 Alginate Lyase from Sphingomonas sp. A1.</title>
        <authorList>
            <person name="Ogura K."/>
            <person name="Yamasaki M."/>
            <person name="Mikami B."/>
            <person name="Hashimoto W."/>
            <person name="Murata K."/>
        </authorList>
    </citation>
    <scope>X-RAY CRYSTALLOGRAPHY (1.50 ANGSTROMS) OF 81-308</scope>
</reference>
<dbReference type="AlphaFoldDB" id="Q75WP3"/>
<dbReference type="PDB" id="2ZAA">
    <property type="method" value="X-ray"/>
    <property type="resolution" value="1.80 A"/>
    <property type="chains" value="A=81-308"/>
</dbReference>
<proteinExistence type="evidence at protein level"/>
<dbReference type="PDBsum" id="2ZAA"/>
<dbReference type="PDB" id="2ZA9">
    <property type="method" value="X-ray"/>
    <property type="resolution" value="2.10 A"/>
    <property type="chains" value="A=81-308"/>
</dbReference>
<accession>Q75WP3</accession>
<dbReference type="BRENDA" id="4.2.2.3">
    <property type="organism ID" value="5801"/>
</dbReference>
<evidence type="ECO:0000313" key="3">
    <source>
        <dbReference type="EMBL" id="BAD16656.1"/>
    </source>
</evidence>
<dbReference type="BRENDA" id="4.2.2.11">
    <property type="organism ID" value="10438"/>
</dbReference>
<dbReference type="PDB" id="2CWS">
    <property type="method" value="X-ray"/>
    <property type="resolution" value="1.00 A"/>
    <property type="chains" value="A=81-308"/>
</dbReference>
<dbReference type="PDB" id="2ZAB">
    <property type="method" value="X-ray"/>
    <property type="resolution" value="1.66 A"/>
    <property type="chains" value="A=81-308"/>
</dbReference>